<sequence length="252" mass="26613">MATPWVLLHRTVRFIDGTTSAASTAAATGGVPSPAEAMAAMKPEAAIAEPPEVSYLSMLRQTPSRNTGGIHSGEISSTDEGLAVLYTGTYRPGNGGFSGAGCYLVYDACTGSVARITRLPDHSPLSSSAINGLGRSAAILRVEELWSSESFRGMALPQITPTCPVLSALEEDVVYAALNDVEDVEDVDEFGDVTGCFPELKASYVVRLDMVRNKVLSFTKSSTDDLDWLRPSLLASELSAYVQGPKDPTGAC</sequence>
<reference evidence="1 2" key="2">
    <citation type="submission" date="2024-10" db="EMBL/GenBank/DDBJ databases">
        <authorList>
            <person name="Ryan C."/>
        </authorList>
    </citation>
    <scope>NUCLEOTIDE SEQUENCE [LARGE SCALE GENOMIC DNA]</scope>
</reference>
<protein>
    <submittedName>
        <fullName evidence="1">Uncharacterized protein</fullName>
    </submittedName>
</protein>
<proteinExistence type="predicted"/>
<reference evidence="2" key="1">
    <citation type="submission" date="2024-06" db="EMBL/GenBank/DDBJ databases">
        <authorList>
            <person name="Ryan C."/>
        </authorList>
    </citation>
    <scope>NUCLEOTIDE SEQUENCE [LARGE SCALE GENOMIC DNA]</scope>
</reference>
<dbReference type="PANTHER" id="PTHR33086:SF62">
    <property type="entry name" value="OS01G0182100 PROTEIN"/>
    <property type="match status" value="1"/>
</dbReference>
<keyword evidence="2" id="KW-1185">Reference proteome</keyword>
<gene>
    <name evidence="1" type="ORF">URODEC1_LOCUS78728</name>
</gene>
<dbReference type="EMBL" id="OZ075140">
    <property type="protein sequence ID" value="CAL5026393.1"/>
    <property type="molecule type" value="Genomic_DNA"/>
</dbReference>
<name>A0ABC9CVI7_9POAL</name>
<dbReference type="Proteomes" id="UP001497457">
    <property type="component" value="Chromosome 30rd"/>
</dbReference>
<accession>A0ABC9CVI7</accession>
<dbReference type="PANTHER" id="PTHR33086">
    <property type="entry name" value="OS05G0468200 PROTEIN-RELATED"/>
    <property type="match status" value="1"/>
</dbReference>
<dbReference type="AlphaFoldDB" id="A0ABC9CVI7"/>
<evidence type="ECO:0000313" key="1">
    <source>
        <dbReference type="EMBL" id="CAL5026393.1"/>
    </source>
</evidence>
<organism evidence="1 2">
    <name type="scientific">Urochloa decumbens</name>
    <dbReference type="NCBI Taxonomy" id="240449"/>
    <lineage>
        <taxon>Eukaryota</taxon>
        <taxon>Viridiplantae</taxon>
        <taxon>Streptophyta</taxon>
        <taxon>Embryophyta</taxon>
        <taxon>Tracheophyta</taxon>
        <taxon>Spermatophyta</taxon>
        <taxon>Magnoliopsida</taxon>
        <taxon>Liliopsida</taxon>
        <taxon>Poales</taxon>
        <taxon>Poaceae</taxon>
        <taxon>PACMAD clade</taxon>
        <taxon>Panicoideae</taxon>
        <taxon>Panicodae</taxon>
        <taxon>Paniceae</taxon>
        <taxon>Melinidinae</taxon>
        <taxon>Urochloa</taxon>
    </lineage>
</organism>
<evidence type="ECO:0000313" key="2">
    <source>
        <dbReference type="Proteomes" id="UP001497457"/>
    </source>
</evidence>